<feature type="transmembrane region" description="Helical" evidence="1">
    <location>
        <begin position="236"/>
        <end position="258"/>
    </location>
</feature>
<dbReference type="PANTHER" id="PTHR37810">
    <property type="entry name" value="IMMUNITY PROTEIN SDPI"/>
    <property type="match status" value="1"/>
</dbReference>
<feature type="transmembrane region" description="Helical" evidence="1">
    <location>
        <begin position="138"/>
        <end position="157"/>
    </location>
</feature>
<feature type="transmembrane region" description="Helical" evidence="1">
    <location>
        <begin position="341"/>
        <end position="363"/>
    </location>
</feature>
<feature type="domain" description="DUF5808" evidence="3">
    <location>
        <begin position="323"/>
        <end position="347"/>
    </location>
</feature>
<feature type="transmembrane region" description="Helical" evidence="1">
    <location>
        <begin position="185"/>
        <end position="204"/>
    </location>
</feature>
<dbReference type="Pfam" id="PF07853">
    <property type="entry name" value="DUF1648"/>
    <property type="match status" value="1"/>
</dbReference>
<dbReference type="InterPro" id="IPR043831">
    <property type="entry name" value="DUF5808"/>
</dbReference>
<dbReference type="STRING" id="1742359.GCA_001439625_00918"/>
<evidence type="ECO:0000256" key="1">
    <source>
        <dbReference type="SAM" id="Phobius"/>
    </source>
</evidence>
<reference evidence="5" key="1">
    <citation type="submission" date="2019-08" db="EMBL/GenBank/DDBJ databases">
        <authorList>
            <person name="Zheng X."/>
        </authorList>
    </citation>
    <scope>NUCLEOTIDE SEQUENCE [LARGE SCALE GENOMIC DNA]</scope>
    <source>
        <strain evidence="5">FJAT-25496</strain>
    </source>
</reference>
<dbReference type="EMBL" id="CP042593">
    <property type="protein sequence ID" value="QED46693.1"/>
    <property type="molecule type" value="Genomic_DNA"/>
</dbReference>
<evidence type="ECO:0000259" key="3">
    <source>
        <dbReference type="Pfam" id="PF19124"/>
    </source>
</evidence>
<keyword evidence="5" id="KW-1185">Reference proteome</keyword>
<dbReference type="OrthoDB" id="157646at2"/>
<feature type="transmembrane region" description="Helical" evidence="1">
    <location>
        <begin position="264"/>
        <end position="287"/>
    </location>
</feature>
<dbReference type="Proteomes" id="UP000321555">
    <property type="component" value="Chromosome"/>
</dbReference>
<feature type="transmembrane region" description="Helical" evidence="1">
    <location>
        <begin position="81"/>
        <end position="104"/>
    </location>
</feature>
<dbReference type="AlphaFoldDB" id="A0A5B8Z352"/>
<sequence>MDYMLFLIIIVFLVAIEMAIPFLAKRTTVFGVFIPDEFVRDSKLLSFKKMYALLIFILGLIAVSIYLFWMLKGNSTEAFQVLLGPAIQFGIIFISTALYFYFYAKTLQRKKAMRWGDNLKQVKMTDLTVRSQDAMLPWYIYLLPIAVTFGVIGYTLLKYNMFPEQIPTHWGPDGKPDAFTVKNPFTVIALPLIMFTMQLMFLGINEMTRRSGIKLSATRPVASRVRQLTLRKYSSWFMFLISVLITMLFSFLQLQMIYPDLSDGVVGMALPIIFLLIVMIGSVIFAVKVGNAGEKEGFQPESGVSDLDEDQYWKGGLFYYNNNDPSIFVEKRFGVGWTMNFANPIGYFIIFGPIVIILLISVFG</sequence>
<keyword evidence="1" id="KW-0472">Membrane</keyword>
<feature type="transmembrane region" description="Helical" evidence="1">
    <location>
        <begin position="6"/>
        <end position="24"/>
    </location>
</feature>
<dbReference type="Pfam" id="PF19124">
    <property type="entry name" value="DUF5808"/>
    <property type="match status" value="1"/>
</dbReference>
<protein>
    <submittedName>
        <fullName evidence="4">DUF1648 domain-containing protein</fullName>
    </submittedName>
</protein>
<gene>
    <name evidence="4" type="ORF">FSZ17_05060</name>
</gene>
<dbReference type="PANTHER" id="PTHR37810:SF9">
    <property type="entry name" value="MEMBRANE PROTEIN"/>
    <property type="match status" value="1"/>
</dbReference>
<feature type="domain" description="DUF1648" evidence="2">
    <location>
        <begin position="148"/>
        <end position="194"/>
    </location>
</feature>
<evidence type="ECO:0000259" key="2">
    <source>
        <dbReference type="Pfam" id="PF07853"/>
    </source>
</evidence>
<evidence type="ECO:0000313" key="5">
    <source>
        <dbReference type="Proteomes" id="UP000321555"/>
    </source>
</evidence>
<dbReference type="KEGG" id="bda:FSZ17_05060"/>
<dbReference type="RefSeq" id="WP_057775977.1">
    <property type="nucleotide sequence ID" value="NZ_CP042593.1"/>
</dbReference>
<keyword evidence="1" id="KW-1133">Transmembrane helix</keyword>
<dbReference type="GO" id="GO:0009636">
    <property type="term" value="P:response to toxic substance"/>
    <property type="evidence" value="ECO:0007669"/>
    <property type="project" value="TreeGrafter"/>
</dbReference>
<organism evidence="4 5">
    <name type="scientific">Cytobacillus dafuensis</name>
    <name type="common">Bacillus dafuensis</name>
    <dbReference type="NCBI Taxonomy" id="1742359"/>
    <lineage>
        <taxon>Bacteria</taxon>
        <taxon>Bacillati</taxon>
        <taxon>Bacillota</taxon>
        <taxon>Bacilli</taxon>
        <taxon>Bacillales</taxon>
        <taxon>Bacillaceae</taxon>
        <taxon>Cytobacillus</taxon>
    </lineage>
</organism>
<evidence type="ECO:0000313" key="4">
    <source>
        <dbReference type="EMBL" id="QED46693.1"/>
    </source>
</evidence>
<proteinExistence type="predicted"/>
<keyword evidence="1" id="KW-0812">Transmembrane</keyword>
<accession>A0A5B8Z352</accession>
<feature type="transmembrane region" description="Helical" evidence="1">
    <location>
        <begin position="50"/>
        <end position="69"/>
    </location>
</feature>
<name>A0A5B8Z352_CYTDA</name>
<dbReference type="InterPro" id="IPR012867">
    <property type="entry name" value="DUF1648"/>
</dbReference>